<dbReference type="InterPro" id="IPR004134">
    <property type="entry name" value="Peptidase_C1B"/>
</dbReference>
<evidence type="ECO:0000313" key="3">
    <source>
        <dbReference type="Proteomes" id="UP000254677"/>
    </source>
</evidence>
<reference evidence="2 3" key="1">
    <citation type="submission" date="2018-06" db="EMBL/GenBank/DDBJ databases">
        <authorList>
            <consortium name="Pathogen Informatics"/>
            <person name="Doyle S."/>
        </authorList>
    </citation>
    <scope>NUCLEOTIDE SEQUENCE [LARGE SCALE GENOMIC DNA]</scope>
    <source>
        <strain evidence="2 3">NCTC13292</strain>
    </source>
</reference>
<dbReference type="GO" id="GO:0070005">
    <property type="term" value="F:cysteine-type aminopeptidase activity"/>
    <property type="evidence" value="ECO:0007669"/>
    <property type="project" value="InterPro"/>
</dbReference>
<proteinExistence type="predicted"/>
<dbReference type="EMBL" id="UGOA01000001">
    <property type="protein sequence ID" value="STX45021.1"/>
    <property type="molecule type" value="Genomic_DNA"/>
</dbReference>
<dbReference type="GO" id="GO:0006508">
    <property type="term" value="P:proteolysis"/>
    <property type="evidence" value="ECO:0007669"/>
    <property type="project" value="UniProtKB-KW"/>
</dbReference>
<dbReference type="Proteomes" id="UP000254677">
    <property type="component" value="Unassembled WGS sequence"/>
</dbReference>
<evidence type="ECO:0000256" key="1">
    <source>
        <dbReference type="SAM" id="SignalP"/>
    </source>
</evidence>
<dbReference type="CDD" id="cd02619">
    <property type="entry name" value="Peptidase_C1"/>
    <property type="match status" value="1"/>
</dbReference>
<dbReference type="Gene3D" id="3.90.70.10">
    <property type="entry name" value="Cysteine proteinases"/>
    <property type="match status" value="1"/>
</dbReference>
<sequence>MKLARLAVLLMAVSGSLAAEDVKLVGTITKIVKSNSSSPVTMKTTRRAVVIPKSQIKKITLLKVKLSERARQKLVHKAQNALADTKQLVPSAEEPIAANYPMQIQLGMNNVPVLNQGVHGTCTMFACTAAIDAALNKGDYISQLCQLQLGSYLEKSGYAISGWEGAFGRTVMSQIEIFGIVSKEQQAAHSCAGMLEYPLYENAPAESTMNVEDFHQISERLDEKNIVWSPILDVYQAFTDRTDSRKTLNDVKASLRAGDRLVLGVLLVDLDIGTIGAVGTHKAAQDSWVLTPEIALDILLNPSFAGHQMVITGYDDNAVAVDNRGHEHHGLLTLRNSWGDKVGDQGDFYMSYDYFKLLVTEVLRIRSASL</sequence>
<feature type="signal peptide" evidence="1">
    <location>
        <begin position="1"/>
        <end position="18"/>
    </location>
</feature>
<protein>
    <submittedName>
        <fullName evidence="2">Cysteine protease, papain C1 family</fullName>
    </submittedName>
</protein>
<feature type="chain" id="PRO_5016912474" evidence="1">
    <location>
        <begin position="19"/>
        <end position="370"/>
    </location>
</feature>
<keyword evidence="1" id="KW-0732">Signal</keyword>
<keyword evidence="2" id="KW-0378">Hydrolase</keyword>
<dbReference type="SUPFAM" id="SSF54001">
    <property type="entry name" value="Cysteine proteinases"/>
    <property type="match status" value="1"/>
</dbReference>
<dbReference type="Pfam" id="PF03051">
    <property type="entry name" value="Peptidase_C1_2"/>
    <property type="match status" value="1"/>
</dbReference>
<evidence type="ECO:0000313" key="2">
    <source>
        <dbReference type="EMBL" id="STX45021.1"/>
    </source>
</evidence>
<accession>A0A378JDI3</accession>
<dbReference type="InterPro" id="IPR038765">
    <property type="entry name" value="Papain-like_cys_pep_sf"/>
</dbReference>
<keyword evidence="2" id="KW-0645">Protease</keyword>
<dbReference type="RefSeq" id="WP_181879430.1">
    <property type="nucleotide sequence ID" value="NZ_CAXYJE010000001.1"/>
</dbReference>
<dbReference type="AlphaFoldDB" id="A0A378JDI3"/>
<gene>
    <name evidence="2" type="ORF">NCTC13292_03062</name>
</gene>
<keyword evidence="3" id="KW-1185">Reference proteome</keyword>
<name>A0A378JDI3_9GAMM</name>
<organism evidence="2 3">
    <name type="scientific">Legionella donaldsonii</name>
    <dbReference type="NCBI Taxonomy" id="45060"/>
    <lineage>
        <taxon>Bacteria</taxon>
        <taxon>Pseudomonadati</taxon>
        <taxon>Pseudomonadota</taxon>
        <taxon>Gammaproteobacteria</taxon>
        <taxon>Legionellales</taxon>
        <taxon>Legionellaceae</taxon>
        <taxon>Legionella</taxon>
    </lineage>
</organism>